<name>A0A1J7IVJ5_9PEZI</name>
<proteinExistence type="predicted"/>
<gene>
    <name evidence="1" type="ORF">CONLIGDRAFT_685001</name>
</gene>
<evidence type="ECO:0000313" key="2">
    <source>
        <dbReference type="Proteomes" id="UP000182658"/>
    </source>
</evidence>
<evidence type="ECO:0000313" key="1">
    <source>
        <dbReference type="EMBL" id="OIW25129.1"/>
    </source>
</evidence>
<organism evidence="1 2">
    <name type="scientific">Coniochaeta ligniaria NRRL 30616</name>
    <dbReference type="NCBI Taxonomy" id="1408157"/>
    <lineage>
        <taxon>Eukaryota</taxon>
        <taxon>Fungi</taxon>
        <taxon>Dikarya</taxon>
        <taxon>Ascomycota</taxon>
        <taxon>Pezizomycotina</taxon>
        <taxon>Sordariomycetes</taxon>
        <taxon>Sordariomycetidae</taxon>
        <taxon>Coniochaetales</taxon>
        <taxon>Coniochaetaceae</taxon>
        <taxon>Coniochaeta</taxon>
    </lineage>
</organism>
<dbReference type="InParanoid" id="A0A1J7IVJ5"/>
<reference evidence="1 2" key="1">
    <citation type="submission" date="2016-10" db="EMBL/GenBank/DDBJ databases">
        <title>Draft genome sequence of Coniochaeta ligniaria NRRL30616, a lignocellulolytic fungus for bioabatement of inhibitors in plant biomass hydrolysates.</title>
        <authorList>
            <consortium name="DOE Joint Genome Institute"/>
            <person name="Jimenez D.J."/>
            <person name="Hector R.E."/>
            <person name="Riley R."/>
            <person name="Sun H."/>
            <person name="Grigoriev I.V."/>
            <person name="Van Elsas J.D."/>
            <person name="Nichols N.N."/>
        </authorList>
    </citation>
    <scope>NUCLEOTIDE SEQUENCE [LARGE SCALE GENOMIC DNA]</scope>
    <source>
        <strain evidence="1 2">NRRL 30616</strain>
    </source>
</reference>
<dbReference type="Proteomes" id="UP000182658">
    <property type="component" value="Unassembled WGS sequence"/>
</dbReference>
<protein>
    <submittedName>
        <fullName evidence="1">Uncharacterized protein</fullName>
    </submittedName>
</protein>
<dbReference type="AlphaFoldDB" id="A0A1J7IVJ5"/>
<keyword evidence="2" id="KW-1185">Reference proteome</keyword>
<accession>A0A1J7IVJ5</accession>
<dbReference type="EMBL" id="KV875102">
    <property type="protein sequence ID" value="OIW25129.1"/>
    <property type="molecule type" value="Genomic_DNA"/>
</dbReference>
<sequence>MNLSGLTTHISAYKAQAQAQLQKAKDAVMASELPGLLGQAALTTGINFVLPLLLAQLAPKLGFGGAGGSIGRAGTGALPMAAAAAADEVDFGQVVNLNYFIHHMGAMYMQENTMLSYGTLHDAGGDFSMTDWILNCIENVAMPLADLVDIILD</sequence>